<keyword evidence="3 13" id="KW-0813">Transport</keyword>
<proteinExistence type="inferred from homology"/>
<accession>A0ABR9SJ11</accession>
<dbReference type="Proteomes" id="UP000715965">
    <property type="component" value="Unassembled WGS sequence"/>
</dbReference>
<keyword evidence="8" id="KW-0406">Ion transport</keyword>
<keyword evidence="9 14" id="KW-0798">TonB box</keyword>
<dbReference type="InterPro" id="IPR039426">
    <property type="entry name" value="TonB-dep_rcpt-like"/>
</dbReference>
<feature type="domain" description="TonB-dependent receptor plug" evidence="17">
    <location>
        <begin position="76"/>
        <end position="183"/>
    </location>
</feature>
<evidence type="ECO:0000256" key="15">
    <source>
        <dbReference type="SAM" id="SignalP"/>
    </source>
</evidence>
<feature type="signal peptide" evidence="15">
    <location>
        <begin position="1"/>
        <end position="43"/>
    </location>
</feature>
<organism evidence="18 19">
    <name type="scientific">Ramlibacter aquaticus</name>
    <dbReference type="NCBI Taxonomy" id="2780094"/>
    <lineage>
        <taxon>Bacteria</taxon>
        <taxon>Pseudomonadati</taxon>
        <taxon>Pseudomonadota</taxon>
        <taxon>Betaproteobacteria</taxon>
        <taxon>Burkholderiales</taxon>
        <taxon>Comamonadaceae</taxon>
        <taxon>Ramlibacter</taxon>
    </lineage>
</organism>
<evidence type="ECO:0000313" key="18">
    <source>
        <dbReference type="EMBL" id="MBE7942327.1"/>
    </source>
</evidence>
<evidence type="ECO:0000313" key="19">
    <source>
        <dbReference type="Proteomes" id="UP000715965"/>
    </source>
</evidence>
<evidence type="ECO:0000256" key="12">
    <source>
        <dbReference type="ARBA" id="ARBA00023237"/>
    </source>
</evidence>
<protein>
    <submittedName>
        <fullName evidence="18">TonB-dependent receptor</fullName>
    </submittedName>
</protein>
<evidence type="ECO:0000256" key="10">
    <source>
        <dbReference type="ARBA" id="ARBA00023136"/>
    </source>
</evidence>
<evidence type="ECO:0000256" key="6">
    <source>
        <dbReference type="ARBA" id="ARBA00022692"/>
    </source>
</evidence>
<keyword evidence="10 13" id="KW-0472">Membrane</keyword>
<keyword evidence="19" id="KW-1185">Reference proteome</keyword>
<feature type="domain" description="TonB-dependent receptor-like beta-barrel" evidence="16">
    <location>
        <begin position="267"/>
        <end position="669"/>
    </location>
</feature>
<reference evidence="18 19" key="1">
    <citation type="submission" date="2020-10" db="EMBL/GenBank/DDBJ databases">
        <title>Draft genome of Ramlibacter aquaticus LMG 30558.</title>
        <authorList>
            <person name="Props R."/>
        </authorList>
    </citation>
    <scope>NUCLEOTIDE SEQUENCE [LARGE SCALE GENOMIC DNA]</scope>
    <source>
        <strain evidence="18 19">LMG 30558</strain>
    </source>
</reference>
<evidence type="ECO:0000259" key="17">
    <source>
        <dbReference type="Pfam" id="PF07715"/>
    </source>
</evidence>
<comment type="subcellular location">
    <subcellularLocation>
        <location evidence="1 13">Cell outer membrane</location>
        <topology evidence="1 13">Multi-pass membrane protein</topology>
    </subcellularLocation>
</comment>
<evidence type="ECO:0000256" key="4">
    <source>
        <dbReference type="ARBA" id="ARBA00022452"/>
    </source>
</evidence>
<comment type="caution">
    <text evidence="18">The sequence shown here is derived from an EMBL/GenBank/DDBJ whole genome shotgun (WGS) entry which is preliminary data.</text>
</comment>
<gene>
    <name evidence="18" type="ORF">IM725_17290</name>
</gene>
<keyword evidence="12 13" id="KW-0998">Cell outer membrane</keyword>
<dbReference type="Gene3D" id="2.40.170.20">
    <property type="entry name" value="TonB-dependent receptor, beta-barrel domain"/>
    <property type="match status" value="1"/>
</dbReference>
<sequence>MHRPTPRPRFLTVTLTPTLNRFQRLCVAQAAALCLAQAAHAQAAETQPSTPAAQAALPAVSVQGHYENGVGTSDAASAGVVTSALIEARPTLRPGELLEFVPGVIVTQHSGDGKANQYFLRGFNLDHGTDFATWVDGMPANMPSHAHGQGYSDLNWLIPELVDRMAYRKGPYYADEGDFASAGSARIRLMDRLKAGIAELTAGGHGYGRALLADSRTLTTGNLLYAFETAHNDGPWQSPERFHRANAVLRYSVPEGATRWSLTAMAYTAGWDSTDQIPLRAVQSGALDRFGTVDPTDGGKTSRLSLSWNAQHTMADGGDWTASAYLVRSSLRLFSDFTYALARPATGDQFSQVERRTLAGGSLSRRWPTAWGGHEGSTSAGLQARQDRVEPLGLYDTMDRLTVDTVQESRVREGSIGLWAQNETQWQPWLRSIAGLRWDRYAFDVHSSIAANSGQRSAGIVSPKLSLVFGPWAKTEYFLNLGSGFHSNDARGVTAHVTPREGLPTDPVTPLVRSRGAELGARTEALLPGLQSSLSVWRLALGSELVFSGDAGDTQPSRASLRQGVEWSNHWRASPWLLLDADLSWSRARFTQPDPVGNFVPGAAEQVASLGATVTQWGPWFGQFQLRYFGPRPLIEDNSRRSASTTLAYLRVGYQLTPRTKLALDVFNLFDRRASDVDYFYASRLPGEPAAGVDDIHFHPVEPRSARLTFTANF</sequence>
<keyword evidence="7" id="KW-0408">Iron</keyword>
<dbReference type="InterPro" id="IPR036942">
    <property type="entry name" value="Beta-barrel_TonB_sf"/>
</dbReference>
<dbReference type="PANTHER" id="PTHR32552:SF81">
    <property type="entry name" value="TONB-DEPENDENT OUTER MEMBRANE RECEPTOR"/>
    <property type="match status" value="1"/>
</dbReference>
<evidence type="ECO:0000256" key="3">
    <source>
        <dbReference type="ARBA" id="ARBA00022448"/>
    </source>
</evidence>
<dbReference type="PANTHER" id="PTHR32552">
    <property type="entry name" value="FERRICHROME IRON RECEPTOR-RELATED"/>
    <property type="match status" value="1"/>
</dbReference>
<keyword evidence="5" id="KW-0410">Iron transport</keyword>
<evidence type="ECO:0000256" key="1">
    <source>
        <dbReference type="ARBA" id="ARBA00004571"/>
    </source>
</evidence>
<dbReference type="EMBL" id="JADDOJ010000092">
    <property type="protein sequence ID" value="MBE7942327.1"/>
    <property type="molecule type" value="Genomic_DNA"/>
</dbReference>
<comment type="similarity">
    <text evidence="2 13 14">Belongs to the TonB-dependent receptor family.</text>
</comment>
<evidence type="ECO:0000256" key="13">
    <source>
        <dbReference type="PROSITE-ProRule" id="PRU01360"/>
    </source>
</evidence>
<feature type="chain" id="PRO_5047131222" evidence="15">
    <location>
        <begin position="44"/>
        <end position="714"/>
    </location>
</feature>
<dbReference type="PROSITE" id="PS52016">
    <property type="entry name" value="TONB_DEPENDENT_REC_3"/>
    <property type="match status" value="1"/>
</dbReference>
<keyword evidence="11 18" id="KW-0675">Receptor</keyword>
<evidence type="ECO:0000256" key="11">
    <source>
        <dbReference type="ARBA" id="ARBA00023170"/>
    </source>
</evidence>
<dbReference type="Gene3D" id="2.170.130.10">
    <property type="entry name" value="TonB-dependent receptor, plug domain"/>
    <property type="match status" value="1"/>
</dbReference>
<evidence type="ECO:0000256" key="5">
    <source>
        <dbReference type="ARBA" id="ARBA00022496"/>
    </source>
</evidence>
<dbReference type="InterPro" id="IPR012910">
    <property type="entry name" value="Plug_dom"/>
</dbReference>
<evidence type="ECO:0000256" key="7">
    <source>
        <dbReference type="ARBA" id="ARBA00023004"/>
    </source>
</evidence>
<dbReference type="SUPFAM" id="SSF56935">
    <property type="entry name" value="Porins"/>
    <property type="match status" value="1"/>
</dbReference>
<dbReference type="RefSeq" id="WP_193781882.1">
    <property type="nucleotide sequence ID" value="NZ_JADDOJ010000092.1"/>
</dbReference>
<dbReference type="InterPro" id="IPR037066">
    <property type="entry name" value="Plug_dom_sf"/>
</dbReference>
<evidence type="ECO:0000256" key="8">
    <source>
        <dbReference type="ARBA" id="ARBA00023065"/>
    </source>
</evidence>
<evidence type="ECO:0000256" key="2">
    <source>
        <dbReference type="ARBA" id="ARBA00009810"/>
    </source>
</evidence>
<name>A0ABR9SJ11_9BURK</name>
<keyword evidence="4 13" id="KW-1134">Transmembrane beta strand</keyword>
<evidence type="ECO:0000256" key="14">
    <source>
        <dbReference type="RuleBase" id="RU003357"/>
    </source>
</evidence>
<dbReference type="Pfam" id="PF07715">
    <property type="entry name" value="Plug"/>
    <property type="match status" value="1"/>
</dbReference>
<keyword evidence="6 13" id="KW-0812">Transmembrane</keyword>
<evidence type="ECO:0000256" key="9">
    <source>
        <dbReference type="ARBA" id="ARBA00023077"/>
    </source>
</evidence>
<dbReference type="InterPro" id="IPR000531">
    <property type="entry name" value="Beta-barrel_TonB"/>
</dbReference>
<dbReference type="Pfam" id="PF00593">
    <property type="entry name" value="TonB_dep_Rec_b-barrel"/>
    <property type="match status" value="1"/>
</dbReference>
<evidence type="ECO:0000259" key="16">
    <source>
        <dbReference type="Pfam" id="PF00593"/>
    </source>
</evidence>
<keyword evidence="15" id="KW-0732">Signal</keyword>